<evidence type="ECO:0000313" key="11">
    <source>
        <dbReference type="Proteomes" id="UP000728185"/>
    </source>
</evidence>
<dbReference type="InterPro" id="IPR001827">
    <property type="entry name" value="Homeobox_Antennapedia_CS"/>
</dbReference>
<proteinExistence type="predicted"/>
<evidence type="ECO:0000256" key="3">
    <source>
        <dbReference type="ARBA" id="ARBA00023125"/>
    </source>
</evidence>
<feature type="region of interest" description="Disordered" evidence="8">
    <location>
        <begin position="753"/>
        <end position="779"/>
    </location>
</feature>
<evidence type="ECO:0000256" key="8">
    <source>
        <dbReference type="SAM" id="MobiDB-lite"/>
    </source>
</evidence>
<dbReference type="Proteomes" id="UP000728185">
    <property type="component" value="Unassembled WGS sequence"/>
</dbReference>
<keyword evidence="5 6" id="KW-0539">Nucleus</keyword>
<name>A0A8E0RRX6_9TREM</name>
<feature type="DNA-binding region" description="Homeobox" evidence="6">
    <location>
        <begin position="523"/>
        <end position="582"/>
    </location>
</feature>
<comment type="caution">
    <text evidence="10">The sequence shown here is derived from an EMBL/GenBank/DDBJ whole genome shotgun (WGS) entry which is preliminary data.</text>
</comment>
<dbReference type="InterPro" id="IPR050296">
    <property type="entry name" value="Antp_homeobox"/>
</dbReference>
<dbReference type="OrthoDB" id="6159439at2759"/>
<keyword evidence="11" id="KW-1185">Reference proteome</keyword>
<keyword evidence="3 6" id="KW-0238">DNA-binding</keyword>
<gene>
    <name evidence="10" type="ORF">FBUS_03189</name>
</gene>
<feature type="region of interest" description="Disordered" evidence="8">
    <location>
        <begin position="465"/>
        <end position="515"/>
    </location>
</feature>
<organism evidence="10 11">
    <name type="scientific">Fasciolopsis buskii</name>
    <dbReference type="NCBI Taxonomy" id="27845"/>
    <lineage>
        <taxon>Eukaryota</taxon>
        <taxon>Metazoa</taxon>
        <taxon>Spiralia</taxon>
        <taxon>Lophotrochozoa</taxon>
        <taxon>Platyhelminthes</taxon>
        <taxon>Trematoda</taxon>
        <taxon>Digenea</taxon>
        <taxon>Plagiorchiida</taxon>
        <taxon>Echinostomata</taxon>
        <taxon>Echinostomatoidea</taxon>
        <taxon>Fasciolidae</taxon>
        <taxon>Fasciolopsis</taxon>
    </lineage>
</organism>
<feature type="compositionally biased region" description="Basic and acidic residues" evidence="8">
    <location>
        <begin position="467"/>
        <end position="478"/>
    </location>
</feature>
<evidence type="ECO:0000256" key="1">
    <source>
        <dbReference type="ARBA" id="ARBA00004123"/>
    </source>
</evidence>
<dbReference type="PRINTS" id="PR00024">
    <property type="entry name" value="HOMEOBOX"/>
</dbReference>
<dbReference type="GO" id="GO:0000122">
    <property type="term" value="P:negative regulation of transcription by RNA polymerase II"/>
    <property type="evidence" value="ECO:0007669"/>
    <property type="project" value="TreeGrafter"/>
</dbReference>
<reference evidence="10" key="1">
    <citation type="submission" date="2019-05" db="EMBL/GenBank/DDBJ databases">
        <title>Annotation for the trematode Fasciolopsis buski.</title>
        <authorList>
            <person name="Choi Y.-J."/>
        </authorList>
    </citation>
    <scope>NUCLEOTIDE SEQUENCE</scope>
    <source>
        <strain evidence="10">HT</strain>
        <tissue evidence="10">Whole worm</tissue>
    </source>
</reference>
<keyword evidence="2" id="KW-0217">Developmental protein</keyword>
<evidence type="ECO:0000256" key="5">
    <source>
        <dbReference type="ARBA" id="ARBA00023242"/>
    </source>
</evidence>
<evidence type="ECO:0000256" key="4">
    <source>
        <dbReference type="ARBA" id="ARBA00023155"/>
    </source>
</evidence>
<dbReference type="GO" id="GO:0000978">
    <property type="term" value="F:RNA polymerase II cis-regulatory region sequence-specific DNA binding"/>
    <property type="evidence" value="ECO:0007669"/>
    <property type="project" value="TreeGrafter"/>
</dbReference>
<feature type="compositionally biased region" description="Polar residues" evidence="8">
    <location>
        <begin position="662"/>
        <end position="675"/>
    </location>
</feature>
<dbReference type="InterPro" id="IPR001356">
    <property type="entry name" value="HD"/>
</dbReference>
<evidence type="ECO:0000313" key="10">
    <source>
        <dbReference type="EMBL" id="KAA0186323.1"/>
    </source>
</evidence>
<dbReference type="InterPro" id="IPR020479">
    <property type="entry name" value="HD_metazoa"/>
</dbReference>
<evidence type="ECO:0000256" key="6">
    <source>
        <dbReference type="PROSITE-ProRule" id="PRU00108"/>
    </source>
</evidence>
<evidence type="ECO:0000256" key="2">
    <source>
        <dbReference type="ARBA" id="ARBA00022473"/>
    </source>
</evidence>
<dbReference type="SMART" id="SM00389">
    <property type="entry name" value="HOX"/>
    <property type="match status" value="1"/>
</dbReference>
<feature type="compositionally biased region" description="Low complexity" evidence="8">
    <location>
        <begin position="676"/>
        <end position="692"/>
    </location>
</feature>
<feature type="region of interest" description="Disordered" evidence="8">
    <location>
        <begin position="387"/>
        <end position="452"/>
    </location>
</feature>
<dbReference type="EMBL" id="LUCM01009833">
    <property type="protein sequence ID" value="KAA0186323.1"/>
    <property type="molecule type" value="Genomic_DNA"/>
</dbReference>
<dbReference type="GO" id="GO:0048513">
    <property type="term" value="P:animal organ development"/>
    <property type="evidence" value="ECO:0007669"/>
    <property type="project" value="UniProtKB-ARBA"/>
</dbReference>
<dbReference type="FunFam" id="1.10.10.60:FF:000176">
    <property type="entry name" value="pancreas/duodenum homeobox protein 1"/>
    <property type="match status" value="1"/>
</dbReference>
<dbReference type="CDD" id="cd00086">
    <property type="entry name" value="homeodomain"/>
    <property type="match status" value="1"/>
</dbReference>
<dbReference type="AlphaFoldDB" id="A0A8E0RRX6"/>
<protein>
    <submittedName>
        <fullName evidence="10">Homeobox protein Hox-A4</fullName>
    </submittedName>
</protein>
<feature type="region of interest" description="Disordered" evidence="8">
    <location>
        <begin position="662"/>
        <end position="699"/>
    </location>
</feature>
<sequence>MSVLLSMHTSQTTPGLVKHVIGSGAGYPSVDPADECAANAASAAAATAALAAAAAAGCCMSLSAAAAVCSTSSSSSSSSTTNSNAHEFHSGLFFNHHGQTKPEDYYVLRPTQSSPHGTQSPFIYPPTCAIRRDVDTHNVSDGVMHSEDPNFLSSETRTIYPDTVGLKCSVSSPSSINGTFLSIPHDRTPPSCTVDAVTQHIQQDHSFPSSTSSYESSALIGGLGNRAKPTGSYQLEEALNPYGSDQETLNCQAPYSQLNNVPSGRGYPFAENSADLIDPFRRLAETSRCRPEFDCTDLMGWKTAGFENPSYPIEKYDQTVGSETVNRPLASEKTPDYPLDPLRYPAFGKTVPLALRTNYAPHSVSGTHTHLNQPAATAVIYPWMKRVHSKTSKHQQNANSQKSNTKQHSKNNQQQQHLQPQAQQPRHQQSRQEKVVPGANSDKLNLSKRAGNDVLSLDTTGLVQESGAHKLPGDKFDADDSSSWTGDENSADIGCSDSKQSDFGGDQTSDSEEFTYLNQTTDSKRTRTAYTRQQILELEKEFHFNKYLTRKRRLEIAHTLTLSERQIKIWFQNRRMKWKKEHHLPGMKQRLIEPRSPVTPRAHLCSTVVNNHPHSPGALRSNLQLGQNHLLMGPDYRNMLEPGLSRLSTEFACYPNLIPSTEPATPSLLQQGTQTPSASHPSSSLSQWSTPPMGGTASSFNVSSPIATVNSCVQSNPLALTHTMSYDSSAYNQGMMNDTSPRSEGLQLDNYNRRMTGNSNHSEGTARSLNSSQSPLSMGTMRFFGHRTMDPESCFGFLQSGPKVGQDFSNLSKSLDPHLSHPGVTNLTDRAGLCGNADSASNSSVCSGHSSHDPVD</sequence>
<dbReference type="Pfam" id="PF00046">
    <property type="entry name" value="Homeodomain"/>
    <property type="match status" value="1"/>
</dbReference>
<evidence type="ECO:0000259" key="9">
    <source>
        <dbReference type="PROSITE" id="PS50071"/>
    </source>
</evidence>
<dbReference type="PROSITE" id="PS50071">
    <property type="entry name" value="HOMEOBOX_2"/>
    <property type="match status" value="1"/>
</dbReference>
<dbReference type="PROSITE" id="PS00027">
    <property type="entry name" value="HOMEOBOX_1"/>
    <property type="match status" value="1"/>
</dbReference>
<comment type="subcellular location">
    <subcellularLocation>
        <location evidence="1 6 7">Nucleus</location>
    </subcellularLocation>
</comment>
<dbReference type="PROSITE" id="PS00032">
    <property type="entry name" value="ANTENNAPEDIA"/>
    <property type="match status" value="1"/>
</dbReference>
<dbReference type="GO" id="GO:0009952">
    <property type="term" value="P:anterior/posterior pattern specification"/>
    <property type="evidence" value="ECO:0007669"/>
    <property type="project" value="TreeGrafter"/>
</dbReference>
<keyword evidence="4 6" id="KW-0371">Homeobox</keyword>
<dbReference type="InterPro" id="IPR017970">
    <property type="entry name" value="Homeobox_CS"/>
</dbReference>
<dbReference type="PANTHER" id="PTHR45659">
    <property type="entry name" value="HOMEOBOX PROTEIN HOX"/>
    <property type="match status" value="1"/>
</dbReference>
<dbReference type="Gene3D" id="1.10.10.60">
    <property type="entry name" value="Homeodomain-like"/>
    <property type="match status" value="1"/>
</dbReference>
<feature type="domain" description="Homeobox" evidence="9">
    <location>
        <begin position="521"/>
        <end position="581"/>
    </location>
</feature>
<accession>A0A8E0RRX6</accession>
<feature type="compositionally biased region" description="Low complexity" evidence="8">
    <location>
        <begin position="401"/>
        <end position="427"/>
    </location>
</feature>
<dbReference type="InterPro" id="IPR009057">
    <property type="entry name" value="Homeodomain-like_sf"/>
</dbReference>
<dbReference type="PANTHER" id="PTHR45659:SF22">
    <property type="entry name" value="HOMEOTIC PROTEIN ANTENNAPEDIA-RELATED"/>
    <property type="match status" value="1"/>
</dbReference>
<dbReference type="SUPFAM" id="SSF46689">
    <property type="entry name" value="Homeodomain-like"/>
    <property type="match status" value="1"/>
</dbReference>
<feature type="compositionally biased region" description="Polar residues" evidence="8">
    <location>
        <begin position="753"/>
        <end position="777"/>
    </location>
</feature>
<dbReference type="GO" id="GO:0000981">
    <property type="term" value="F:DNA-binding transcription factor activity, RNA polymerase II-specific"/>
    <property type="evidence" value="ECO:0007669"/>
    <property type="project" value="InterPro"/>
</dbReference>
<dbReference type="GO" id="GO:0005634">
    <property type="term" value="C:nucleus"/>
    <property type="evidence" value="ECO:0007669"/>
    <property type="project" value="UniProtKB-SubCell"/>
</dbReference>
<evidence type="ECO:0000256" key="7">
    <source>
        <dbReference type="RuleBase" id="RU000682"/>
    </source>
</evidence>